<dbReference type="Proteomes" id="UP000194265">
    <property type="component" value="Chromosome"/>
</dbReference>
<keyword evidence="1" id="KW-0812">Transmembrane</keyword>
<sequence>MRIKEKLAGTILLCALVPLAIIGYIYIAIVGTFGDPSRARQGVRALDHFVNATIFNGYAWESVSSHAWRMRHKRWAKIVIYITDKFQKNHCQRANKREQPIIDLMLSRRLNEQTIGKKEYNRR</sequence>
<evidence type="ECO:0000313" key="2">
    <source>
        <dbReference type="EMBL" id="ARR03026.1"/>
    </source>
</evidence>
<protein>
    <submittedName>
        <fullName evidence="2">Uncharacterized protein</fullName>
    </submittedName>
</protein>
<feature type="transmembrane region" description="Helical" evidence="1">
    <location>
        <begin position="7"/>
        <end position="29"/>
    </location>
</feature>
<dbReference type="EMBL" id="CP018791">
    <property type="protein sequence ID" value="ARR03026.1"/>
    <property type="molecule type" value="Genomic_DNA"/>
</dbReference>
<dbReference type="AlphaFoldDB" id="A0A1X9T3M9"/>
<organism evidence="2 3">
    <name type="scientific">Campylobacter vicugnae</name>
    <dbReference type="NCBI Taxonomy" id="1660076"/>
    <lineage>
        <taxon>Bacteria</taxon>
        <taxon>Pseudomonadati</taxon>
        <taxon>Campylobacterota</taxon>
        <taxon>Epsilonproteobacteria</taxon>
        <taxon>Campylobacterales</taxon>
        <taxon>Campylobacteraceae</taxon>
        <taxon>Campylobacter</taxon>
    </lineage>
</organism>
<accession>A0A1X9T3M9</accession>
<evidence type="ECO:0000313" key="3">
    <source>
        <dbReference type="Proteomes" id="UP000194265"/>
    </source>
</evidence>
<reference evidence="2 3" key="1">
    <citation type="journal article" date="2017" name="Genome Biol. Evol.">
        <title>Comparative Genomic Analysis Identifies a Campylobacter Clade Deficient in Selenium Metabolism.</title>
        <authorList>
            <person name="Miller W.G."/>
            <person name="Yee E."/>
            <person name="Lopes B.S."/>
            <person name="Chapman M.H."/>
            <person name="Huynh S."/>
            <person name="Bono J.L."/>
            <person name="Parker C.T."/>
            <person name="Strachan N.J.C."/>
            <person name="Forbes K.J."/>
        </authorList>
    </citation>
    <scope>NUCLEOTIDE SEQUENCE [LARGE SCALE GENOMIC DNA]</scope>
    <source>
        <strain evidence="2 3">RM8964</strain>
    </source>
</reference>
<proteinExistence type="predicted"/>
<name>A0A1X9T3M9_9BACT</name>
<keyword evidence="1" id="KW-0472">Membrane</keyword>
<dbReference type="STRING" id="1660074.CVIC8964_1653"/>
<keyword evidence="1" id="KW-1133">Transmembrane helix</keyword>
<evidence type="ECO:0000256" key="1">
    <source>
        <dbReference type="SAM" id="Phobius"/>
    </source>
</evidence>
<gene>
    <name evidence="2" type="ORF">CVIC8964_1653</name>
</gene>